<evidence type="ECO:0000313" key="1">
    <source>
        <dbReference type="EMBL" id="KAK7678469.1"/>
    </source>
</evidence>
<dbReference type="EMBL" id="JASBNA010000071">
    <property type="protein sequence ID" value="KAK7678469.1"/>
    <property type="molecule type" value="Genomic_DNA"/>
</dbReference>
<reference evidence="1 2" key="1">
    <citation type="submission" date="2022-09" db="EMBL/GenBank/DDBJ databases">
        <authorList>
            <person name="Palmer J.M."/>
        </authorList>
    </citation>
    <scope>NUCLEOTIDE SEQUENCE [LARGE SCALE GENOMIC DNA]</scope>
    <source>
        <strain evidence="1 2">DSM 7382</strain>
    </source>
</reference>
<dbReference type="Proteomes" id="UP001385951">
    <property type="component" value="Unassembled WGS sequence"/>
</dbReference>
<organism evidence="1 2">
    <name type="scientific">Cerrena zonata</name>
    <dbReference type="NCBI Taxonomy" id="2478898"/>
    <lineage>
        <taxon>Eukaryota</taxon>
        <taxon>Fungi</taxon>
        <taxon>Dikarya</taxon>
        <taxon>Basidiomycota</taxon>
        <taxon>Agaricomycotina</taxon>
        <taxon>Agaricomycetes</taxon>
        <taxon>Polyporales</taxon>
        <taxon>Cerrenaceae</taxon>
        <taxon>Cerrena</taxon>
    </lineage>
</organism>
<accession>A0AAW0FHQ2</accession>
<keyword evidence="2" id="KW-1185">Reference proteome</keyword>
<comment type="caution">
    <text evidence="1">The sequence shown here is derived from an EMBL/GenBank/DDBJ whole genome shotgun (WGS) entry which is preliminary data.</text>
</comment>
<proteinExistence type="predicted"/>
<evidence type="ECO:0000313" key="2">
    <source>
        <dbReference type="Proteomes" id="UP001385951"/>
    </source>
</evidence>
<gene>
    <name evidence="1" type="ORF">QCA50_018529</name>
</gene>
<protein>
    <submittedName>
        <fullName evidence="1">Uncharacterized protein</fullName>
    </submittedName>
</protein>
<dbReference type="AlphaFoldDB" id="A0AAW0FHQ2"/>
<name>A0AAW0FHQ2_9APHY</name>
<sequence>MEISVTPYLDGEEQELHHSTIDDKTLSSIMYMHQLRQLFFRVELSLPPNTHARCTLLGQQRNILQRKIVSSGVYDMGLEKSIATNHVLLYGDYEDYSTTTPRARTLAAKSIIPYNSPGLATFTIEIDPIQIVRTDILGRATEFHPGPFNVVIPTSHSTQVTQHLGLDEEWSEKWLGFQRLFRYPQPSARVSIVVVLDSYNPFRLVENDGQTVVKQEEMD</sequence>